<dbReference type="FunFam" id="4.10.530.10:FF:000004">
    <property type="entry name" value="Fibrinogen beta chain"/>
    <property type="match status" value="1"/>
</dbReference>
<dbReference type="GO" id="GO:0005201">
    <property type="term" value="F:extracellular matrix structural constituent"/>
    <property type="evidence" value="ECO:0007669"/>
    <property type="project" value="TreeGrafter"/>
</dbReference>
<protein>
    <recommendedName>
        <fullName evidence="2">Fibrinogen beta chain</fullName>
    </recommendedName>
</protein>
<dbReference type="PANTHER" id="PTHR47221">
    <property type="entry name" value="FIBRINOGEN ALPHA CHAIN"/>
    <property type="match status" value="1"/>
</dbReference>
<reference evidence="12" key="3">
    <citation type="submission" date="2025-09" db="UniProtKB">
        <authorList>
            <consortium name="Ensembl"/>
        </authorList>
    </citation>
    <scope>IDENTIFICATION</scope>
</reference>
<feature type="region of interest" description="Disordered" evidence="10">
    <location>
        <begin position="93"/>
        <end position="151"/>
    </location>
</feature>
<evidence type="ECO:0000256" key="10">
    <source>
        <dbReference type="SAM" id="MobiDB-lite"/>
    </source>
</evidence>
<dbReference type="Ensembl" id="ENSGACT00000024756.2">
    <property type="protein sequence ID" value="ENSGACP00000024707.2"/>
    <property type="gene ID" value="ENSGACG00000018674.2"/>
</dbReference>
<dbReference type="GO" id="GO:0042730">
    <property type="term" value="P:fibrinolysis"/>
    <property type="evidence" value="ECO:0007669"/>
    <property type="project" value="TreeGrafter"/>
</dbReference>
<dbReference type="GeneTree" id="ENSGT00940000158122"/>
<evidence type="ECO:0000256" key="5">
    <source>
        <dbReference type="ARBA" id="ARBA00023054"/>
    </source>
</evidence>
<evidence type="ECO:0000256" key="4">
    <source>
        <dbReference type="ARBA" id="ARBA00022696"/>
    </source>
</evidence>
<keyword evidence="4" id="KW-0356">Hemostasis</keyword>
<evidence type="ECO:0000256" key="7">
    <source>
        <dbReference type="ARBA" id="ARBA00023157"/>
    </source>
</evidence>
<dbReference type="InterPro" id="IPR037579">
    <property type="entry name" value="FIB_ANG-like"/>
</dbReference>
<dbReference type="PROSITE" id="PS51406">
    <property type="entry name" value="FIBRINOGEN_C_2"/>
    <property type="match status" value="1"/>
</dbReference>
<reference evidence="12" key="2">
    <citation type="submission" date="2025-08" db="UniProtKB">
        <authorList>
            <consortium name="Ensembl"/>
        </authorList>
    </citation>
    <scope>IDENTIFICATION</scope>
</reference>
<dbReference type="PROSITE" id="PS00514">
    <property type="entry name" value="FIBRINOGEN_C_1"/>
    <property type="match status" value="1"/>
</dbReference>
<dbReference type="GO" id="GO:0005577">
    <property type="term" value="C:fibrinogen complex"/>
    <property type="evidence" value="ECO:0007669"/>
    <property type="project" value="InterPro"/>
</dbReference>
<proteinExistence type="predicted"/>
<dbReference type="SUPFAM" id="SSF56496">
    <property type="entry name" value="Fibrinogen C-terminal domain-like"/>
    <property type="match status" value="1"/>
</dbReference>
<evidence type="ECO:0000256" key="3">
    <source>
        <dbReference type="ARBA" id="ARBA00022525"/>
    </source>
</evidence>
<dbReference type="GO" id="GO:0072377">
    <property type="term" value="P:blood coagulation, common pathway"/>
    <property type="evidence" value="ECO:0007669"/>
    <property type="project" value="TreeGrafter"/>
</dbReference>
<evidence type="ECO:0000256" key="1">
    <source>
        <dbReference type="ARBA" id="ARBA00004613"/>
    </source>
</evidence>
<dbReference type="InterPro" id="IPR012290">
    <property type="entry name" value="Fibrinogen_a/b/g_coil_dom"/>
</dbReference>
<keyword evidence="8" id="KW-0325">Glycoprotein</keyword>
<keyword evidence="7" id="KW-1015">Disulfide bond</keyword>
<dbReference type="Gene3D" id="3.90.215.10">
    <property type="entry name" value="Gamma Fibrinogen, chain A, domain 1"/>
    <property type="match status" value="1"/>
</dbReference>
<feature type="region of interest" description="Disordered" evidence="10">
    <location>
        <begin position="12"/>
        <end position="46"/>
    </location>
</feature>
<dbReference type="PANTHER" id="PTHR47221:SF5">
    <property type="entry name" value="FIBRINOGEN C-TERMINAL DOMAIN-CONTAINING PROTEIN"/>
    <property type="match status" value="1"/>
</dbReference>
<evidence type="ECO:0000256" key="8">
    <source>
        <dbReference type="ARBA" id="ARBA00023180"/>
    </source>
</evidence>
<dbReference type="GO" id="GO:0051258">
    <property type="term" value="P:protein polymerization"/>
    <property type="evidence" value="ECO:0007669"/>
    <property type="project" value="InterPro"/>
</dbReference>
<evidence type="ECO:0000259" key="11">
    <source>
        <dbReference type="PROSITE" id="PS51406"/>
    </source>
</evidence>
<dbReference type="Proteomes" id="UP000007635">
    <property type="component" value="Chromosome VII"/>
</dbReference>
<dbReference type="CDD" id="cd00087">
    <property type="entry name" value="FReD"/>
    <property type="match status" value="1"/>
</dbReference>
<accession>G3Q4A3</accession>
<dbReference type="InterPro" id="IPR002181">
    <property type="entry name" value="Fibrinogen_a/b/g_C_dom"/>
</dbReference>
<dbReference type="SMART" id="SM00186">
    <property type="entry name" value="FBG"/>
    <property type="match status" value="1"/>
</dbReference>
<keyword evidence="5" id="KW-0175">Coiled coil</keyword>
<dbReference type="AlphaFoldDB" id="G3Q4A3"/>
<evidence type="ECO:0000256" key="9">
    <source>
        <dbReference type="ARBA" id="ARBA00025974"/>
    </source>
</evidence>
<keyword evidence="13" id="KW-1185">Reference proteome</keyword>
<dbReference type="InterPro" id="IPR036056">
    <property type="entry name" value="Fibrinogen-like_C"/>
</dbReference>
<feature type="domain" description="Fibrinogen C-terminal" evidence="11">
    <location>
        <begin position="291"/>
        <end position="546"/>
    </location>
</feature>
<dbReference type="Pfam" id="PF08702">
    <property type="entry name" value="Fib_alpha"/>
    <property type="match status" value="1"/>
</dbReference>
<evidence type="ECO:0000256" key="2">
    <source>
        <dbReference type="ARBA" id="ARBA00016534"/>
    </source>
</evidence>
<name>G3Q4A3_GASAC</name>
<comment type="subunit">
    <text evidence="9">Heterohexamer; disulfide linked. Contains 2 sets of 3 non-identical chains (alpha, beta and gamma). The 2 heterotrimers are in head to head conformation with the N-termini in a small central domain.</text>
</comment>
<dbReference type="SUPFAM" id="SSF58010">
    <property type="entry name" value="Fibrinogen coiled-coil and central regions"/>
    <property type="match status" value="1"/>
</dbReference>
<dbReference type="Pfam" id="PF00147">
    <property type="entry name" value="Fibrinogen_C"/>
    <property type="match status" value="1"/>
</dbReference>
<dbReference type="Gene3D" id="1.20.5.50">
    <property type="match status" value="2"/>
</dbReference>
<evidence type="ECO:0000256" key="6">
    <source>
        <dbReference type="ARBA" id="ARBA00023084"/>
    </source>
</evidence>
<evidence type="ECO:0000313" key="12">
    <source>
        <dbReference type="Ensembl" id="ENSGACP00000024707.2"/>
    </source>
</evidence>
<dbReference type="FunFam" id="1.20.5.50:FF:000002">
    <property type="entry name" value="Fibrinogen beta chain"/>
    <property type="match status" value="1"/>
</dbReference>
<reference evidence="12 13" key="1">
    <citation type="journal article" date="2021" name="G3 (Bethesda)">
        <title>Improved contiguity of the threespine stickleback genome using long-read sequencing.</title>
        <authorList>
            <person name="Nath S."/>
            <person name="Shaw D.E."/>
            <person name="White M.A."/>
        </authorList>
    </citation>
    <scope>NUCLEOTIDE SEQUENCE [LARGE SCALE GENOMIC DNA]</scope>
    <source>
        <strain evidence="12 13">Lake Benthic</strain>
    </source>
</reference>
<comment type="subcellular location">
    <subcellularLocation>
        <location evidence="1">Secreted</location>
    </subcellularLocation>
</comment>
<dbReference type="InterPro" id="IPR020837">
    <property type="entry name" value="Fibrinogen_CS"/>
</dbReference>
<evidence type="ECO:0000313" key="13">
    <source>
        <dbReference type="Proteomes" id="UP000007635"/>
    </source>
</evidence>
<dbReference type="GO" id="GO:0070527">
    <property type="term" value="P:platelet aggregation"/>
    <property type="evidence" value="ECO:0007669"/>
    <property type="project" value="TreeGrafter"/>
</dbReference>
<keyword evidence="6" id="KW-0094">Blood coagulation</keyword>
<dbReference type="InterPro" id="IPR014716">
    <property type="entry name" value="Fibrinogen_a/b/g_C_1"/>
</dbReference>
<dbReference type="GO" id="GO:0005102">
    <property type="term" value="F:signaling receptor binding"/>
    <property type="evidence" value="ECO:0007669"/>
    <property type="project" value="InterPro"/>
</dbReference>
<sequence>MTIIRIKGIKGDSARVNRPRSRRPVPPMINKASRDKSRRVGLGGQSEDEDTMRTLLRVCVCVCVCLAAAQDNLDYDDYEVDNKGSSAKNATAKAAAVDARGHRPLTRGGDTYTRNRNVPPPISGGARYRGRPTPAPVGGQQPKEKERQPDEGGCMHAAEEMGVLCPSGCELKTMLLKQERNVKTGINELKPRVEDLSQASNSVYTYVTSMSTSLRERQRVVNGNNRVVIQYTDRVEEQHAYIKDTVDTTFPSTIRVLQGVLDKIRIKIQRLEMAIEAQKEECQEPCQTKCPIPVVSGKECEEIYRRGGTDSQMYLIQPDPFYPAYKVFCDQTTQNGGWLLIQNRLDGSVDFGRRWDEYRRGFGNTAFDVGKGHCETPGEQWLGNDRISQLTKMGPTEVLIEMEDWTGARVHAQYRQFTVMGETASYVLAVDGYSGNAGNSLLEGTYELFGENRTMTIHNGMMFSTYDRDHDNWNPGDPSKQCAREDGGGWWYNRCHSANPNGRYYMGGAYTRHMAKHGTDDGVVWMNWKGSWYSLKAMSMKIRPYFHMPG</sequence>
<organism evidence="12 13">
    <name type="scientific">Gasterosteus aculeatus aculeatus</name>
    <name type="common">three-spined stickleback</name>
    <dbReference type="NCBI Taxonomy" id="481459"/>
    <lineage>
        <taxon>Eukaryota</taxon>
        <taxon>Metazoa</taxon>
        <taxon>Chordata</taxon>
        <taxon>Craniata</taxon>
        <taxon>Vertebrata</taxon>
        <taxon>Euteleostomi</taxon>
        <taxon>Actinopterygii</taxon>
        <taxon>Neopterygii</taxon>
        <taxon>Teleostei</taxon>
        <taxon>Neoteleostei</taxon>
        <taxon>Acanthomorphata</taxon>
        <taxon>Eupercaria</taxon>
        <taxon>Perciformes</taxon>
        <taxon>Cottioidei</taxon>
        <taxon>Gasterosteales</taxon>
        <taxon>Gasterosteidae</taxon>
        <taxon>Gasterosteus</taxon>
    </lineage>
</organism>
<dbReference type="SMART" id="SM01212">
    <property type="entry name" value="Fib_alpha"/>
    <property type="match status" value="1"/>
</dbReference>
<keyword evidence="3" id="KW-0964">Secreted</keyword>
<dbReference type="Bgee" id="ENSGACG00000018674">
    <property type="expression patterns" value="Expressed in liver and 3 other cell types or tissues"/>
</dbReference>
<dbReference type="GO" id="GO:0030674">
    <property type="term" value="F:protein-macromolecule adaptor activity"/>
    <property type="evidence" value="ECO:0007669"/>
    <property type="project" value="TreeGrafter"/>
</dbReference>
<dbReference type="GO" id="GO:0034116">
    <property type="term" value="P:positive regulation of heterotypic cell-cell adhesion"/>
    <property type="evidence" value="ECO:0007669"/>
    <property type="project" value="TreeGrafter"/>
</dbReference>